<protein>
    <submittedName>
        <fullName evidence="1">Uridine kinase</fullName>
    </submittedName>
</protein>
<dbReference type="InterPro" id="IPR027417">
    <property type="entry name" value="P-loop_NTPase"/>
</dbReference>
<proteinExistence type="predicted"/>
<keyword evidence="1" id="KW-0808">Transferase</keyword>
<name>A0A4P6ES30_9MICO</name>
<dbReference type="AlphaFoldDB" id="A0A4P6ES30"/>
<keyword evidence="1" id="KW-0418">Kinase</keyword>
<accession>A0A4P6ES30</accession>
<dbReference type="EMBL" id="CP035494">
    <property type="protein sequence ID" value="QAY60748.1"/>
    <property type="molecule type" value="Genomic_DNA"/>
</dbReference>
<evidence type="ECO:0000313" key="1">
    <source>
        <dbReference type="EMBL" id="QAY60748.1"/>
    </source>
</evidence>
<organism evidence="1 2">
    <name type="scientific">Microbacterium protaetiae</name>
    <dbReference type="NCBI Taxonomy" id="2509458"/>
    <lineage>
        <taxon>Bacteria</taxon>
        <taxon>Bacillati</taxon>
        <taxon>Actinomycetota</taxon>
        <taxon>Actinomycetes</taxon>
        <taxon>Micrococcales</taxon>
        <taxon>Microbacteriaceae</taxon>
        <taxon>Microbacterium</taxon>
    </lineage>
</organism>
<dbReference type="RefSeq" id="WP_129390782.1">
    <property type="nucleotide sequence ID" value="NZ_CP035494.1"/>
</dbReference>
<gene>
    <name evidence="1" type="ORF">ET475_12650</name>
</gene>
<dbReference type="GO" id="GO:0016301">
    <property type="term" value="F:kinase activity"/>
    <property type="evidence" value="ECO:0007669"/>
    <property type="project" value="UniProtKB-KW"/>
</dbReference>
<dbReference type="SUPFAM" id="SSF52540">
    <property type="entry name" value="P-loop containing nucleoside triphosphate hydrolases"/>
    <property type="match status" value="1"/>
</dbReference>
<dbReference type="OrthoDB" id="572586at2"/>
<reference evidence="1 2" key="1">
    <citation type="submission" date="2019-01" db="EMBL/GenBank/DDBJ databases">
        <title>Genome sequencing of strain DFW100M-13.</title>
        <authorList>
            <person name="Heo J."/>
            <person name="Kim S.-J."/>
            <person name="Kim J.-S."/>
            <person name="Hong S.-B."/>
            <person name="Kwon S.-W."/>
        </authorList>
    </citation>
    <scope>NUCLEOTIDE SEQUENCE [LARGE SCALE GENOMIC DNA]</scope>
    <source>
        <strain evidence="1 2">DFW100M-13</strain>
    </source>
</reference>
<keyword evidence="2" id="KW-1185">Reference proteome</keyword>
<sequence>MRLPVTPENSLLRELRAQLRQHHAGGRLLVAVDALPSTPTAGFADKLAAILGEDGTDVFRASADGFLVPRSQRRTTEREPGWFDEETFRRVLVDPFRNGAHTSSATGFQLQAWDERRDQAAEARWLTTGDDAIIVVDGPFLNTPSLRGIWHFSVWLEIAEQVLAARPARSMEAPYTRVELSYLREQPVQQASAIVDVTDPARPAQVYRDSC</sequence>
<dbReference type="Proteomes" id="UP000293995">
    <property type="component" value="Chromosome"/>
</dbReference>
<dbReference type="Gene3D" id="3.40.50.300">
    <property type="entry name" value="P-loop containing nucleotide triphosphate hydrolases"/>
    <property type="match status" value="1"/>
</dbReference>
<evidence type="ECO:0000313" key="2">
    <source>
        <dbReference type="Proteomes" id="UP000293995"/>
    </source>
</evidence>
<dbReference type="KEGG" id="mprt:ET475_12650"/>